<dbReference type="OrthoDB" id="6264765at2"/>
<evidence type="ECO:0000313" key="2">
    <source>
        <dbReference type="Proteomes" id="UP000318126"/>
    </source>
</evidence>
<comment type="caution">
    <text evidence="1">The sequence shown here is derived from an EMBL/GenBank/DDBJ whole genome shotgun (WGS) entry which is preliminary data.</text>
</comment>
<dbReference type="AlphaFoldDB" id="A0A553JLW4"/>
<dbReference type="EMBL" id="VKGK01000019">
    <property type="protein sequence ID" value="TRY13433.1"/>
    <property type="molecule type" value="Genomic_DNA"/>
</dbReference>
<protein>
    <recommendedName>
        <fullName evidence="3">TonB C-terminal domain-containing protein</fullName>
    </recommendedName>
</protein>
<accession>A0A553JLW4</accession>
<sequence>MKKCQLISLFIGKIFTLSIAFSILVGCSTLIPTKQVSPHEVSVSELGYYWFVRNGSLDWSSLSSAEAQQNLTATLTINSEGIIERVELQGGGNEIDVSEHQLAELSKQKFSPTVNNIDKQPVRLTVSISQH</sequence>
<proteinExistence type="predicted"/>
<name>A0A553JLW4_SHEHA</name>
<keyword evidence="2" id="KW-1185">Reference proteome</keyword>
<dbReference type="PROSITE" id="PS51257">
    <property type="entry name" value="PROKAR_LIPOPROTEIN"/>
    <property type="match status" value="1"/>
</dbReference>
<evidence type="ECO:0008006" key="3">
    <source>
        <dbReference type="Google" id="ProtNLM"/>
    </source>
</evidence>
<reference evidence="2" key="1">
    <citation type="submission" date="2019-07" db="EMBL/GenBank/DDBJ databases">
        <title>Shewanella sp. YLB-08 draft genomic sequence.</title>
        <authorList>
            <person name="Yu L."/>
        </authorList>
    </citation>
    <scope>NUCLEOTIDE SEQUENCE [LARGE SCALE GENOMIC DNA]</scope>
    <source>
        <strain evidence="2">JCM 20706</strain>
    </source>
</reference>
<evidence type="ECO:0000313" key="1">
    <source>
        <dbReference type="EMBL" id="TRY13433.1"/>
    </source>
</evidence>
<dbReference type="RefSeq" id="WP_144041089.1">
    <property type="nucleotide sequence ID" value="NZ_BMPL01000017.1"/>
</dbReference>
<gene>
    <name evidence="1" type="ORF">FN961_15500</name>
</gene>
<dbReference type="Proteomes" id="UP000318126">
    <property type="component" value="Unassembled WGS sequence"/>
</dbReference>
<organism evidence="1 2">
    <name type="scientific">Shewanella hanedai</name>
    <name type="common">Alteromonas hanedai</name>
    <dbReference type="NCBI Taxonomy" id="25"/>
    <lineage>
        <taxon>Bacteria</taxon>
        <taxon>Pseudomonadati</taxon>
        <taxon>Pseudomonadota</taxon>
        <taxon>Gammaproteobacteria</taxon>
        <taxon>Alteromonadales</taxon>
        <taxon>Shewanellaceae</taxon>
        <taxon>Shewanella</taxon>
    </lineage>
</organism>